<dbReference type="EMBL" id="MN740241">
    <property type="protein sequence ID" value="QHT95532.1"/>
    <property type="molecule type" value="Genomic_DNA"/>
</dbReference>
<organism evidence="1">
    <name type="scientific">viral metagenome</name>
    <dbReference type="NCBI Taxonomy" id="1070528"/>
    <lineage>
        <taxon>unclassified sequences</taxon>
        <taxon>metagenomes</taxon>
        <taxon>organismal metagenomes</taxon>
    </lineage>
</organism>
<evidence type="ECO:0000313" key="1">
    <source>
        <dbReference type="EMBL" id="QHT95532.1"/>
    </source>
</evidence>
<dbReference type="AlphaFoldDB" id="A0A6C0IR90"/>
<accession>A0A6C0IR90</accession>
<proteinExistence type="predicted"/>
<reference evidence="1" key="1">
    <citation type="journal article" date="2020" name="Nature">
        <title>Giant virus diversity and host interactions through global metagenomics.</title>
        <authorList>
            <person name="Schulz F."/>
            <person name="Roux S."/>
            <person name="Paez-Espino D."/>
            <person name="Jungbluth S."/>
            <person name="Walsh D.A."/>
            <person name="Denef V.J."/>
            <person name="McMahon K.D."/>
            <person name="Konstantinidis K.T."/>
            <person name="Eloe-Fadrosh E.A."/>
            <person name="Kyrpides N.C."/>
            <person name="Woyke T."/>
        </authorList>
    </citation>
    <scope>NUCLEOTIDE SEQUENCE</scope>
    <source>
        <strain evidence="1">GVMAG-M-3300024261-8</strain>
    </source>
</reference>
<name>A0A6C0IR90_9ZZZZ</name>
<protein>
    <submittedName>
        <fullName evidence="1">Uncharacterized protein</fullName>
    </submittedName>
</protein>
<sequence>MDKHENIFYLRLYQDGNPQIIKEYIQGLCNVLNEKNLDFHLDFHLDTMFQDEVFSGGEGMRTTYPYHKFEKTFDDINKYFSFDMDSSNHIMSAMDDTIQTIDSLSSSSVPTDEVDKNEEDEKVDTCKQLLLKIPEDVQNELTFNLKIFTETPQLYHYGGITQLEYFLKNV</sequence>